<dbReference type="EMBL" id="JAGTJQ010000003">
    <property type="protein sequence ID" value="KAH7034646.1"/>
    <property type="molecule type" value="Genomic_DNA"/>
</dbReference>
<dbReference type="InterPro" id="IPR017853">
    <property type="entry name" value="GH"/>
</dbReference>
<accession>A0A9P8YCY2</accession>
<feature type="chain" id="PRO_5040372152" evidence="2">
    <location>
        <begin position="32"/>
        <end position="414"/>
    </location>
</feature>
<evidence type="ECO:0000313" key="5">
    <source>
        <dbReference type="Proteomes" id="UP000756346"/>
    </source>
</evidence>
<feature type="region of interest" description="Disordered" evidence="1">
    <location>
        <begin position="127"/>
        <end position="151"/>
    </location>
</feature>
<dbReference type="Gene3D" id="3.20.20.80">
    <property type="entry name" value="Glycosidases"/>
    <property type="match status" value="1"/>
</dbReference>
<feature type="region of interest" description="Disordered" evidence="1">
    <location>
        <begin position="29"/>
        <end position="55"/>
    </location>
</feature>
<feature type="signal peptide" evidence="2">
    <location>
        <begin position="1"/>
        <end position="31"/>
    </location>
</feature>
<evidence type="ECO:0000313" key="4">
    <source>
        <dbReference type="EMBL" id="KAH7034646.1"/>
    </source>
</evidence>
<dbReference type="GeneID" id="70187801"/>
<feature type="compositionally biased region" description="Gly residues" evidence="1">
    <location>
        <begin position="275"/>
        <end position="284"/>
    </location>
</feature>
<dbReference type="PANTHER" id="PTHR34154">
    <property type="entry name" value="ALKALI-SENSITIVE LINKAGE PROTEIN 1"/>
    <property type="match status" value="1"/>
</dbReference>
<dbReference type="InterPro" id="IPR024655">
    <property type="entry name" value="Asl1_glyco_hydro_catalytic"/>
</dbReference>
<feature type="domain" description="Asl1-like glycosyl hydrolase catalytic" evidence="3">
    <location>
        <begin position="287"/>
        <end position="361"/>
    </location>
</feature>
<dbReference type="GO" id="GO:0071966">
    <property type="term" value="P:fungal-type cell wall polysaccharide metabolic process"/>
    <property type="evidence" value="ECO:0007669"/>
    <property type="project" value="TreeGrafter"/>
</dbReference>
<dbReference type="GO" id="GO:0009277">
    <property type="term" value="C:fungal-type cell wall"/>
    <property type="evidence" value="ECO:0007669"/>
    <property type="project" value="TreeGrafter"/>
</dbReference>
<evidence type="ECO:0000259" key="3">
    <source>
        <dbReference type="Pfam" id="PF11790"/>
    </source>
</evidence>
<dbReference type="Proteomes" id="UP000756346">
    <property type="component" value="Unassembled WGS sequence"/>
</dbReference>
<keyword evidence="2" id="KW-0732">Signal</keyword>
<comment type="caution">
    <text evidence="4">The sequence shown here is derived from an EMBL/GenBank/DDBJ whole genome shotgun (WGS) entry which is preliminary data.</text>
</comment>
<feature type="region of interest" description="Disordered" evidence="1">
    <location>
        <begin position="240"/>
        <end position="286"/>
    </location>
</feature>
<dbReference type="InterPro" id="IPR053183">
    <property type="entry name" value="ASL1"/>
</dbReference>
<dbReference type="OrthoDB" id="5959761at2759"/>
<feature type="region of interest" description="Disordered" evidence="1">
    <location>
        <begin position="368"/>
        <end position="388"/>
    </location>
</feature>
<protein>
    <submittedName>
        <fullName evidence="4">Glycosyl hydrolase catalytic core-domain-containing protein</fullName>
    </submittedName>
</protein>
<feature type="compositionally biased region" description="Gly residues" evidence="1">
    <location>
        <begin position="374"/>
        <end position="388"/>
    </location>
</feature>
<keyword evidence="5" id="KW-1185">Reference proteome</keyword>
<proteinExistence type="predicted"/>
<keyword evidence="4" id="KW-0378">Hydrolase</keyword>
<gene>
    <name evidence="4" type="ORF">B0I36DRAFT_360149</name>
</gene>
<organism evidence="4 5">
    <name type="scientific">Microdochium trichocladiopsis</name>
    <dbReference type="NCBI Taxonomy" id="1682393"/>
    <lineage>
        <taxon>Eukaryota</taxon>
        <taxon>Fungi</taxon>
        <taxon>Dikarya</taxon>
        <taxon>Ascomycota</taxon>
        <taxon>Pezizomycotina</taxon>
        <taxon>Sordariomycetes</taxon>
        <taxon>Xylariomycetidae</taxon>
        <taxon>Xylariales</taxon>
        <taxon>Microdochiaceae</taxon>
        <taxon>Microdochium</taxon>
    </lineage>
</organism>
<reference evidence="4" key="1">
    <citation type="journal article" date="2021" name="Nat. Commun.">
        <title>Genetic determinants of endophytism in the Arabidopsis root mycobiome.</title>
        <authorList>
            <person name="Mesny F."/>
            <person name="Miyauchi S."/>
            <person name="Thiergart T."/>
            <person name="Pickel B."/>
            <person name="Atanasova L."/>
            <person name="Karlsson M."/>
            <person name="Huettel B."/>
            <person name="Barry K.W."/>
            <person name="Haridas S."/>
            <person name="Chen C."/>
            <person name="Bauer D."/>
            <person name="Andreopoulos W."/>
            <person name="Pangilinan J."/>
            <person name="LaButti K."/>
            <person name="Riley R."/>
            <person name="Lipzen A."/>
            <person name="Clum A."/>
            <person name="Drula E."/>
            <person name="Henrissat B."/>
            <person name="Kohler A."/>
            <person name="Grigoriev I.V."/>
            <person name="Martin F.M."/>
            <person name="Hacquard S."/>
        </authorList>
    </citation>
    <scope>NUCLEOTIDE SEQUENCE</scope>
    <source>
        <strain evidence="4">MPI-CAGE-CH-0230</strain>
    </source>
</reference>
<feature type="compositionally biased region" description="Low complexity" evidence="1">
    <location>
        <begin position="29"/>
        <end position="50"/>
    </location>
</feature>
<evidence type="ECO:0000256" key="2">
    <source>
        <dbReference type="SAM" id="SignalP"/>
    </source>
</evidence>
<sequence>MRTQNHQPRGLGATALALLSAAAILSTPTAAQDSNSNSTSSNNGTSASTSKRGLSIHQGTSTQDFNIFLQADSPIAWYYTWSPWPNEYIEKAAATNNKKIEFIPLLHGIDNLDSDLERLRKLTPAQSHRLLTFNEPDGEPSTGGSGLDPRDTAQAYVDKIMPLRKGSSEGGRWLISHPVVTGSGRGLDWLRDFCDACEDINGDNGGCPTDFVAAHWYGDFLGLEGWLKQLREFYDDPKHSFRPDLSSGGDESNELRVGAGSKRRSLNERRQNNGDSGGGGGGSGNELEIIVTEMGLPQQDAEATQSMLNQTIPYLDKASWVSGYSWFGLFREGSDDAEGWAGEAVAMLDGDGKLTEIGAMFLGGQDDGFTPGESVGGDQSGDGSGDTGSLGASVKVQGLLAAVCVGFSLSLLVI</sequence>
<dbReference type="GO" id="GO:0016787">
    <property type="term" value="F:hydrolase activity"/>
    <property type="evidence" value="ECO:0007669"/>
    <property type="project" value="UniProtKB-KW"/>
</dbReference>
<dbReference type="RefSeq" id="XP_046014739.1">
    <property type="nucleotide sequence ID" value="XM_046158255.1"/>
</dbReference>
<dbReference type="PANTHER" id="PTHR34154:SF3">
    <property type="entry name" value="ALKALI-SENSITIVE LINKAGE PROTEIN 1"/>
    <property type="match status" value="1"/>
</dbReference>
<dbReference type="Pfam" id="PF11790">
    <property type="entry name" value="Glyco_hydro_cc"/>
    <property type="match status" value="2"/>
</dbReference>
<dbReference type="AlphaFoldDB" id="A0A9P8YCY2"/>
<dbReference type="SUPFAM" id="SSF51445">
    <property type="entry name" value="(Trans)glycosidases"/>
    <property type="match status" value="1"/>
</dbReference>
<evidence type="ECO:0000256" key="1">
    <source>
        <dbReference type="SAM" id="MobiDB-lite"/>
    </source>
</evidence>
<name>A0A9P8YCY2_9PEZI</name>
<feature type="domain" description="Asl1-like glycosyl hydrolase catalytic" evidence="3">
    <location>
        <begin position="61"/>
        <end position="237"/>
    </location>
</feature>